<evidence type="ECO:0000256" key="1">
    <source>
        <dbReference type="ARBA" id="ARBA00022723"/>
    </source>
</evidence>
<dbReference type="CDD" id="cd00067">
    <property type="entry name" value="GAL4"/>
    <property type="match status" value="1"/>
</dbReference>
<dbReference type="SUPFAM" id="SSF57701">
    <property type="entry name" value="Zn2/Cys6 DNA-binding domain"/>
    <property type="match status" value="1"/>
</dbReference>
<keyword evidence="4" id="KW-0238">DNA-binding</keyword>
<dbReference type="InterPro" id="IPR001138">
    <property type="entry name" value="Zn2Cys6_DnaBD"/>
</dbReference>
<proteinExistence type="predicted"/>
<dbReference type="PROSITE" id="PS00463">
    <property type="entry name" value="ZN2_CY6_FUNGAL_1"/>
    <property type="match status" value="1"/>
</dbReference>
<evidence type="ECO:0000256" key="3">
    <source>
        <dbReference type="ARBA" id="ARBA00023015"/>
    </source>
</evidence>
<evidence type="ECO:0000313" key="10">
    <source>
        <dbReference type="Proteomes" id="UP001144673"/>
    </source>
</evidence>
<dbReference type="Proteomes" id="UP001144673">
    <property type="component" value="Unassembled WGS sequence"/>
</dbReference>
<evidence type="ECO:0000256" key="6">
    <source>
        <dbReference type="ARBA" id="ARBA00023242"/>
    </source>
</evidence>
<organism evidence="9 10">
    <name type="scientific">Akanthomyces muscarius</name>
    <name type="common">Entomopathogenic fungus</name>
    <name type="synonym">Lecanicillium muscarium</name>
    <dbReference type="NCBI Taxonomy" id="2231603"/>
    <lineage>
        <taxon>Eukaryota</taxon>
        <taxon>Fungi</taxon>
        <taxon>Dikarya</taxon>
        <taxon>Ascomycota</taxon>
        <taxon>Pezizomycotina</taxon>
        <taxon>Sordariomycetes</taxon>
        <taxon>Hypocreomycetidae</taxon>
        <taxon>Hypocreales</taxon>
        <taxon>Cordycipitaceae</taxon>
        <taxon>Akanthomyces</taxon>
    </lineage>
</organism>
<evidence type="ECO:0000313" key="9">
    <source>
        <dbReference type="EMBL" id="KAJ4159850.1"/>
    </source>
</evidence>
<keyword evidence="6" id="KW-0539">Nucleus</keyword>
<protein>
    <recommendedName>
        <fullName evidence="8">Zn(2)-C6 fungal-type domain-containing protein</fullName>
    </recommendedName>
</protein>
<name>A0A9W8QKN5_AKAMU</name>
<dbReference type="RefSeq" id="XP_056057655.1">
    <property type="nucleotide sequence ID" value="XM_056199527.1"/>
</dbReference>
<evidence type="ECO:0000256" key="2">
    <source>
        <dbReference type="ARBA" id="ARBA00022833"/>
    </source>
</evidence>
<dbReference type="PROSITE" id="PS50048">
    <property type="entry name" value="ZN2_CY6_FUNGAL_2"/>
    <property type="match status" value="1"/>
</dbReference>
<keyword evidence="5" id="KW-0804">Transcription</keyword>
<dbReference type="GO" id="GO:0003677">
    <property type="term" value="F:DNA binding"/>
    <property type="evidence" value="ECO:0007669"/>
    <property type="project" value="UniProtKB-KW"/>
</dbReference>
<dbReference type="InterPro" id="IPR036864">
    <property type="entry name" value="Zn2-C6_fun-type_DNA-bd_sf"/>
</dbReference>
<evidence type="ECO:0000256" key="7">
    <source>
        <dbReference type="SAM" id="MobiDB-lite"/>
    </source>
</evidence>
<keyword evidence="10" id="KW-1185">Reference proteome</keyword>
<dbReference type="AlphaFoldDB" id="A0A9W8QKN5"/>
<keyword evidence="3" id="KW-0805">Transcription regulation</keyword>
<keyword evidence="1" id="KW-0479">Metal-binding</keyword>
<dbReference type="KEGG" id="amus:LMH87_007789"/>
<dbReference type="InterPro" id="IPR052360">
    <property type="entry name" value="Transcr_Regulatory_Proteins"/>
</dbReference>
<dbReference type="PANTHER" id="PTHR36206:SF13">
    <property type="entry name" value="TRANSCRIPTIONAL REGULATORY PROTEIN MOC3"/>
    <property type="match status" value="1"/>
</dbReference>
<sequence>MAGYTKDPPLRPGPNSSSFPATGAEDVVEWHPLDNRKKLWAPRVKTGCLTCRKRRVKCDETKPACRKCINAQKECAYPRPPPPASAVRRSLYPAPVIGTAQELSLSRHFLGNVITFLSDEFNGELWRYALPQVMHNVEAIWHGSNAIASLSMSHRVTNDGSAKESTRQYSMSMKHILEITQAPSITPKNKTIVMLANVLYGIYALFNGDTVANMALHEKTRRLIRHWKFWECTESSSMSNLSMQLLHHFLKSSTLRQGALFISSEPPSQTWLEAIIWFQERPLGSIIQAYVEFEMIWTSLRATLDNLPFRPTKRDIMVASAGRTVLRRHFERWERRYRTLRYTNPPISLHVYIFNVRSILANILFKLDLDQTEQLWDETCYDACDAEFTKAFLALEEALGKENKATRRAEFDTQFTPSLYKALTFIAKACRRPVLRRDAITLLRHSLTVAQGRLSNISGNPVMEFVADQIIDLEEIAWRDEAARDDCGEGSKCVKDKFVCNMHRVTRVLAPREIPERIVHYTLLTTRDVVNNKPGTDVSRLDFKCVLAKINRTGRYLINAPTVVEPFPQGLISVAYYAQLPR</sequence>
<reference evidence="9" key="1">
    <citation type="journal article" date="2023" name="Access Microbiol">
        <title>De-novo genome assembly for Akanthomyces muscarius, a biocontrol agent of insect agricultural pests.</title>
        <authorList>
            <person name="Erdos Z."/>
            <person name="Studholme D.J."/>
            <person name="Raymond B."/>
            <person name="Sharma M."/>
        </authorList>
    </citation>
    <scope>NUCLEOTIDE SEQUENCE</scope>
    <source>
        <strain evidence="9">Ve6</strain>
    </source>
</reference>
<evidence type="ECO:0000256" key="4">
    <source>
        <dbReference type="ARBA" id="ARBA00023125"/>
    </source>
</evidence>
<dbReference type="EMBL" id="JAJHUN010000003">
    <property type="protein sequence ID" value="KAJ4159850.1"/>
    <property type="molecule type" value="Genomic_DNA"/>
</dbReference>
<feature type="domain" description="Zn(2)-C6 fungal-type" evidence="8">
    <location>
        <begin position="47"/>
        <end position="77"/>
    </location>
</feature>
<dbReference type="GO" id="GO:0000981">
    <property type="term" value="F:DNA-binding transcription factor activity, RNA polymerase II-specific"/>
    <property type="evidence" value="ECO:0007669"/>
    <property type="project" value="InterPro"/>
</dbReference>
<dbReference type="Pfam" id="PF00172">
    <property type="entry name" value="Zn_clus"/>
    <property type="match status" value="1"/>
</dbReference>
<gene>
    <name evidence="9" type="ORF">LMH87_007789</name>
</gene>
<feature type="region of interest" description="Disordered" evidence="7">
    <location>
        <begin position="1"/>
        <end position="22"/>
    </location>
</feature>
<dbReference type="GO" id="GO:0008270">
    <property type="term" value="F:zinc ion binding"/>
    <property type="evidence" value="ECO:0007669"/>
    <property type="project" value="InterPro"/>
</dbReference>
<dbReference type="Gene3D" id="4.10.240.10">
    <property type="entry name" value="Zn(2)-C6 fungal-type DNA-binding domain"/>
    <property type="match status" value="1"/>
</dbReference>
<evidence type="ECO:0000259" key="8">
    <source>
        <dbReference type="PROSITE" id="PS50048"/>
    </source>
</evidence>
<comment type="caution">
    <text evidence="9">The sequence shown here is derived from an EMBL/GenBank/DDBJ whole genome shotgun (WGS) entry which is preliminary data.</text>
</comment>
<dbReference type="PANTHER" id="PTHR36206">
    <property type="entry name" value="ASPERCRYPTIN BIOSYNTHESIS CLUSTER-SPECIFIC TRANSCRIPTION REGULATOR ATNN-RELATED"/>
    <property type="match status" value="1"/>
</dbReference>
<dbReference type="GeneID" id="80894948"/>
<dbReference type="SMART" id="SM00066">
    <property type="entry name" value="GAL4"/>
    <property type="match status" value="1"/>
</dbReference>
<evidence type="ECO:0000256" key="5">
    <source>
        <dbReference type="ARBA" id="ARBA00023163"/>
    </source>
</evidence>
<keyword evidence="2" id="KW-0862">Zinc</keyword>
<accession>A0A9W8QKN5</accession>